<keyword evidence="5 8" id="KW-0378">Hydrolase</keyword>
<dbReference type="GO" id="GO:0004423">
    <property type="term" value="F:iduronate-2-sulfatase activity"/>
    <property type="evidence" value="ECO:0007669"/>
    <property type="project" value="UniProtKB-EC"/>
</dbReference>
<evidence type="ECO:0000259" key="7">
    <source>
        <dbReference type="Pfam" id="PF00884"/>
    </source>
</evidence>
<dbReference type="InterPro" id="IPR000917">
    <property type="entry name" value="Sulfatase_N"/>
</dbReference>
<dbReference type="Pfam" id="PF00884">
    <property type="entry name" value="Sulfatase"/>
    <property type="match status" value="1"/>
</dbReference>
<dbReference type="CDD" id="cd16030">
    <property type="entry name" value="iduronate-2-sulfatase"/>
    <property type="match status" value="1"/>
</dbReference>
<dbReference type="PROSITE" id="PS51257">
    <property type="entry name" value="PROKAR_LIPOPROTEIN"/>
    <property type="match status" value="1"/>
</dbReference>
<evidence type="ECO:0000256" key="3">
    <source>
        <dbReference type="ARBA" id="ARBA00022723"/>
    </source>
</evidence>
<accession>E6XA82</accession>
<dbReference type="KEGG" id="cao:Celal_0430"/>
<keyword evidence="4" id="KW-0732">Signal</keyword>
<evidence type="ECO:0000256" key="2">
    <source>
        <dbReference type="ARBA" id="ARBA00008779"/>
    </source>
</evidence>
<evidence type="ECO:0000256" key="1">
    <source>
        <dbReference type="ARBA" id="ARBA00001913"/>
    </source>
</evidence>
<dbReference type="HOGENOM" id="CLU_006332_9_0_10"/>
<reference evidence="8 9" key="1">
    <citation type="journal article" date="2010" name="Stand. Genomic Sci.">
        <title>Complete genome sequence of Cellulophaga algicola type strain (IC166).</title>
        <authorList>
            <person name="Abt B."/>
            <person name="Lu M."/>
            <person name="Misra M."/>
            <person name="Han C."/>
            <person name="Nolan M."/>
            <person name="Lucas S."/>
            <person name="Hammon N."/>
            <person name="Deshpande S."/>
            <person name="Cheng J.F."/>
            <person name="Tapia R."/>
            <person name="Goodwin L."/>
            <person name="Pitluck S."/>
            <person name="Liolios K."/>
            <person name="Pagani I."/>
            <person name="Ivanova N."/>
            <person name="Mavromatis K."/>
            <person name="Ovchinikova G."/>
            <person name="Pati A."/>
            <person name="Chen A."/>
            <person name="Palaniappan K."/>
            <person name="Land M."/>
            <person name="Hauser L."/>
            <person name="Chang Y.J."/>
            <person name="Jeffries C.D."/>
            <person name="Detter J.C."/>
            <person name="Brambilla E."/>
            <person name="Rohde M."/>
            <person name="Tindall B.J."/>
            <person name="Goker M."/>
            <person name="Woyke T."/>
            <person name="Bristow J."/>
            <person name="Eisen J.A."/>
            <person name="Markowitz V."/>
            <person name="Hugenholtz P."/>
            <person name="Kyrpides N.C."/>
            <person name="Klenk H.P."/>
            <person name="Lapidus A."/>
        </authorList>
    </citation>
    <scope>NUCLEOTIDE SEQUENCE [LARGE SCALE GENOMIC DNA]</scope>
    <source>
        <strain evidence="9">DSM 14237 / IC166 / ACAM 630</strain>
    </source>
</reference>
<comment type="cofactor">
    <cofactor evidence="1">
        <name>Ca(2+)</name>
        <dbReference type="ChEBI" id="CHEBI:29108"/>
    </cofactor>
</comment>
<dbReference type="STRING" id="688270.Celal_0430"/>
<dbReference type="OrthoDB" id="9763552at2"/>
<dbReference type="PROSITE" id="PS00523">
    <property type="entry name" value="SULFATASE_1"/>
    <property type="match status" value="1"/>
</dbReference>
<dbReference type="InterPro" id="IPR017850">
    <property type="entry name" value="Alkaline_phosphatase_core_sf"/>
</dbReference>
<keyword evidence="6" id="KW-0106">Calcium</keyword>
<protein>
    <submittedName>
        <fullName evidence="8">Iduronate-2-sulfatase</fullName>
        <ecNumber evidence="8">3.1.6.13</ecNumber>
    </submittedName>
</protein>
<dbReference type="eggNOG" id="COG3119">
    <property type="taxonomic scope" value="Bacteria"/>
</dbReference>
<dbReference type="RefSeq" id="WP_013549267.1">
    <property type="nucleotide sequence ID" value="NC_014934.1"/>
</dbReference>
<evidence type="ECO:0000256" key="4">
    <source>
        <dbReference type="ARBA" id="ARBA00022729"/>
    </source>
</evidence>
<dbReference type="Proteomes" id="UP000008634">
    <property type="component" value="Chromosome"/>
</dbReference>
<organism evidence="8 9">
    <name type="scientific">Cellulophaga algicola (strain DSM 14237 / IC166 / ACAM 630)</name>
    <dbReference type="NCBI Taxonomy" id="688270"/>
    <lineage>
        <taxon>Bacteria</taxon>
        <taxon>Pseudomonadati</taxon>
        <taxon>Bacteroidota</taxon>
        <taxon>Flavobacteriia</taxon>
        <taxon>Flavobacteriales</taxon>
        <taxon>Flavobacteriaceae</taxon>
        <taxon>Cellulophaga</taxon>
    </lineage>
</organism>
<sequence>MTKYLKFFILLAIVSSCKENEVKKEEIKKQPNILFIAIDDLRPELGAYGSDIAISPNIDALAADGLLFNNAYCQEAICSPSRASVMTGARPETLRVIENYSYFRDLNPDIETLPQHLRANGYETVYTGKIFHPGYTDAALSWSRKADPNSISTKAPRTPGGFKLVENQELYKSNSAEMAKKYGKESLKSGLGRGPAYEFVDLPDNEYEDGYNTDLAIATLKDMVKEGDKPFFLGLGFLKPHLDWVAPKKYWDLYDDKDIKLAKETTGPKDGAEMGLHASFELRARANIPNAGEISDEQAIQLKHAYLACVSYVDAQIGRMIDALDEAGIRDNTIIVLWSDHGWHLGDMGIWGKATNYEIATRVPLIVWSPEMAKENRGRKTDALVELVDMYPTLCELTGVSIPETVEGQSFAPLLKNPDLEWKKAAFSQFPTPALREWAANPLSKGMRETYFGPLIEKVEERIIKQQGDTWDRDLFENRLMGYSMRTKDYRFIVWKDYTKKDAEPIFVELFNHQTDPSETINIAKENPELVASLLVQLNKGWQGNLSTSSN</sequence>
<feature type="domain" description="Sulfatase N-terminal" evidence="7">
    <location>
        <begin position="31"/>
        <end position="400"/>
    </location>
</feature>
<dbReference type="Gene3D" id="3.40.720.10">
    <property type="entry name" value="Alkaline Phosphatase, subunit A"/>
    <property type="match status" value="1"/>
</dbReference>
<gene>
    <name evidence="8" type="ordered locus">Celal_0430</name>
</gene>
<dbReference type="PANTHER" id="PTHR45953:SF1">
    <property type="entry name" value="IDURONATE 2-SULFATASE"/>
    <property type="match status" value="1"/>
</dbReference>
<dbReference type="EMBL" id="CP002453">
    <property type="protein sequence ID" value="ADV47772.1"/>
    <property type="molecule type" value="Genomic_DNA"/>
</dbReference>
<evidence type="ECO:0000256" key="5">
    <source>
        <dbReference type="ARBA" id="ARBA00022801"/>
    </source>
</evidence>
<dbReference type="InterPro" id="IPR024607">
    <property type="entry name" value="Sulfatase_CS"/>
</dbReference>
<proteinExistence type="inferred from homology"/>
<dbReference type="GO" id="GO:0046872">
    <property type="term" value="F:metal ion binding"/>
    <property type="evidence" value="ECO:0007669"/>
    <property type="project" value="UniProtKB-KW"/>
</dbReference>
<keyword evidence="9" id="KW-1185">Reference proteome</keyword>
<dbReference type="InterPro" id="IPR035874">
    <property type="entry name" value="IDS"/>
</dbReference>
<keyword evidence="3" id="KW-0479">Metal-binding</keyword>
<comment type="similarity">
    <text evidence="2">Belongs to the sulfatase family.</text>
</comment>
<dbReference type="GO" id="GO:0005737">
    <property type="term" value="C:cytoplasm"/>
    <property type="evidence" value="ECO:0007669"/>
    <property type="project" value="TreeGrafter"/>
</dbReference>
<evidence type="ECO:0000313" key="8">
    <source>
        <dbReference type="EMBL" id="ADV47772.1"/>
    </source>
</evidence>
<dbReference type="EC" id="3.1.6.13" evidence="8"/>
<name>E6XA82_CELAD</name>
<dbReference type="AlphaFoldDB" id="E6XA82"/>
<dbReference type="PANTHER" id="PTHR45953">
    <property type="entry name" value="IDURONATE 2-SULFATASE"/>
    <property type="match status" value="1"/>
</dbReference>
<evidence type="ECO:0000313" key="9">
    <source>
        <dbReference type="Proteomes" id="UP000008634"/>
    </source>
</evidence>
<evidence type="ECO:0000256" key="6">
    <source>
        <dbReference type="ARBA" id="ARBA00022837"/>
    </source>
</evidence>
<dbReference type="SUPFAM" id="SSF53649">
    <property type="entry name" value="Alkaline phosphatase-like"/>
    <property type="match status" value="1"/>
</dbReference>